<keyword evidence="1" id="KW-0812">Transmembrane</keyword>
<keyword evidence="1" id="KW-1133">Transmembrane helix</keyword>
<dbReference type="Pfam" id="PF04657">
    <property type="entry name" value="DMT_YdcZ"/>
    <property type="match status" value="1"/>
</dbReference>
<accession>A0A2U2C9L8</accession>
<feature type="transmembrane region" description="Helical" evidence="1">
    <location>
        <begin position="97"/>
        <end position="120"/>
    </location>
</feature>
<dbReference type="Proteomes" id="UP000244940">
    <property type="component" value="Unassembled WGS sequence"/>
</dbReference>
<dbReference type="PANTHER" id="PTHR34821:SF2">
    <property type="entry name" value="INNER MEMBRANE PROTEIN YDCZ"/>
    <property type="match status" value="1"/>
</dbReference>
<feature type="transmembrane region" description="Helical" evidence="1">
    <location>
        <begin position="72"/>
        <end position="91"/>
    </location>
</feature>
<organism evidence="2 3">
    <name type="scientific">Pararhodobacter marinus</name>
    <dbReference type="NCBI Taxonomy" id="2184063"/>
    <lineage>
        <taxon>Bacteria</taxon>
        <taxon>Pseudomonadati</taxon>
        <taxon>Pseudomonadota</taxon>
        <taxon>Alphaproteobacteria</taxon>
        <taxon>Rhodobacterales</taxon>
        <taxon>Paracoccaceae</taxon>
        <taxon>Pararhodobacter</taxon>
    </lineage>
</organism>
<evidence type="ECO:0000256" key="1">
    <source>
        <dbReference type="SAM" id="Phobius"/>
    </source>
</evidence>
<gene>
    <name evidence="2" type="ORF">C4N9_11400</name>
</gene>
<evidence type="ECO:0000313" key="2">
    <source>
        <dbReference type="EMBL" id="PWE28585.1"/>
    </source>
</evidence>
<dbReference type="AlphaFoldDB" id="A0A2U2C9L8"/>
<name>A0A2U2C9L8_9RHOB</name>
<protein>
    <recommendedName>
        <fullName evidence="4">EamA-like transporter family protein</fullName>
    </recommendedName>
</protein>
<reference evidence="2 3" key="1">
    <citation type="submission" date="2018-05" db="EMBL/GenBank/DDBJ databases">
        <title>Pararhodobacter marina sp. nov., isolated from deep-sea water of the Indian Ocean.</title>
        <authorList>
            <person name="Lai Q.Sr."/>
            <person name="Liu X."/>
            <person name="Shao Z."/>
        </authorList>
    </citation>
    <scope>NUCLEOTIDE SEQUENCE [LARGE SCALE GENOMIC DNA]</scope>
    <source>
        <strain evidence="2 3">CIC4N-9</strain>
    </source>
</reference>
<dbReference type="GO" id="GO:0005886">
    <property type="term" value="C:plasma membrane"/>
    <property type="evidence" value="ECO:0007669"/>
    <property type="project" value="TreeGrafter"/>
</dbReference>
<evidence type="ECO:0000313" key="3">
    <source>
        <dbReference type="Proteomes" id="UP000244940"/>
    </source>
</evidence>
<keyword evidence="1" id="KW-0472">Membrane</keyword>
<dbReference type="EMBL" id="QEYD01000006">
    <property type="protein sequence ID" value="PWE28585.1"/>
    <property type="molecule type" value="Genomic_DNA"/>
</dbReference>
<dbReference type="PANTHER" id="PTHR34821">
    <property type="entry name" value="INNER MEMBRANE PROTEIN YDCZ"/>
    <property type="match status" value="1"/>
</dbReference>
<sequence>MPTLFFALVAALAGGAVPFQGGANAALGRALGHPLWATLASLAISALCVLPLLLMLRVPLPSLAGLSGQPKWIWIGGVAGVVYVTAALVLMPKLGAASFMIAVIAGQLVAALLIDGFGGVGLAPRPVEPSRLLGTALVLAGAVIVQWPAWAR</sequence>
<feature type="transmembrane region" description="Helical" evidence="1">
    <location>
        <begin position="132"/>
        <end position="150"/>
    </location>
</feature>
<proteinExistence type="predicted"/>
<dbReference type="OrthoDB" id="7173290at2"/>
<dbReference type="GeneID" id="94365497"/>
<keyword evidence="3" id="KW-1185">Reference proteome</keyword>
<dbReference type="InterPro" id="IPR006750">
    <property type="entry name" value="YdcZ"/>
</dbReference>
<feature type="transmembrane region" description="Helical" evidence="1">
    <location>
        <begin position="35"/>
        <end position="60"/>
    </location>
</feature>
<dbReference type="RefSeq" id="WP_109533446.1">
    <property type="nucleotide sequence ID" value="NZ_CAXPUO010000040.1"/>
</dbReference>
<evidence type="ECO:0008006" key="4">
    <source>
        <dbReference type="Google" id="ProtNLM"/>
    </source>
</evidence>
<comment type="caution">
    <text evidence="2">The sequence shown here is derived from an EMBL/GenBank/DDBJ whole genome shotgun (WGS) entry which is preliminary data.</text>
</comment>